<keyword evidence="2" id="KW-0176">Collagen</keyword>
<dbReference type="Proteomes" id="UP001369086">
    <property type="component" value="Unassembled WGS sequence"/>
</dbReference>
<evidence type="ECO:0000256" key="4">
    <source>
        <dbReference type="SAM" id="MobiDB-lite"/>
    </source>
</evidence>
<proteinExistence type="predicted"/>
<evidence type="ECO:0000256" key="2">
    <source>
        <dbReference type="ARBA" id="ARBA00023119"/>
    </source>
</evidence>
<protein>
    <submittedName>
        <fullName evidence="6">Mannose-binding protein C-like isoform X1</fullName>
    </submittedName>
</protein>
<dbReference type="Gene3D" id="3.10.100.10">
    <property type="entry name" value="Mannose-Binding Protein A, subunit A"/>
    <property type="match status" value="1"/>
</dbReference>
<dbReference type="SUPFAM" id="SSF56436">
    <property type="entry name" value="C-type lectin-like"/>
    <property type="match status" value="1"/>
</dbReference>
<dbReference type="InterPro" id="IPR050149">
    <property type="entry name" value="Collagen_superfamily"/>
</dbReference>
<feature type="domain" description="C-type lectin" evidence="5">
    <location>
        <begin position="223"/>
        <end position="337"/>
    </location>
</feature>
<evidence type="ECO:0000256" key="3">
    <source>
        <dbReference type="ARBA" id="ARBA00023157"/>
    </source>
</evidence>
<accession>A0ABR0ZXB2</accession>
<dbReference type="Pfam" id="PF01391">
    <property type="entry name" value="Collagen"/>
    <property type="match status" value="1"/>
</dbReference>
<organism evidence="6 7">
    <name type="scientific">Huso huso</name>
    <name type="common">Beluga</name>
    <name type="synonym">Acipenser huso</name>
    <dbReference type="NCBI Taxonomy" id="61971"/>
    <lineage>
        <taxon>Eukaryota</taxon>
        <taxon>Metazoa</taxon>
        <taxon>Chordata</taxon>
        <taxon>Craniata</taxon>
        <taxon>Vertebrata</taxon>
        <taxon>Euteleostomi</taxon>
        <taxon>Actinopterygii</taxon>
        <taxon>Chondrostei</taxon>
        <taxon>Acipenseriformes</taxon>
        <taxon>Acipenseridae</taxon>
        <taxon>Huso</taxon>
    </lineage>
</organism>
<dbReference type="InterPro" id="IPR018378">
    <property type="entry name" value="C-type_lectin_CS"/>
</dbReference>
<feature type="region of interest" description="Disordered" evidence="4">
    <location>
        <begin position="55"/>
        <end position="189"/>
    </location>
</feature>
<dbReference type="InterPro" id="IPR008160">
    <property type="entry name" value="Collagen"/>
</dbReference>
<dbReference type="Pfam" id="PF00059">
    <property type="entry name" value="Lectin_C"/>
    <property type="match status" value="1"/>
</dbReference>
<dbReference type="PROSITE" id="PS50041">
    <property type="entry name" value="C_TYPE_LECTIN_2"/>
    <property type="match status" value="1"/>
</dbReference>
<dbReference type="InterPro" id="IPR016186">
    <property type="entry name" value="C-type_lectin-like/link_sf"/>
</dbReference>
<dbReference type="InterPro" id="IPR016187">
    <property type="entry name" value="CTDL_fold"/>
</dbReference>
<comment type="caution">
    <text evidence="6">The sequence shown here is derived from an EMBL/GenBank/DDBJ whole genome shotgun (WGS) entry which is preliminary data.</text>
</comment>
<keyword evidence="7" id="KW-1185">Reference proteome</keyword>
<evidence type="ECO:0000259" key="5">
    <source>
        <dbReference type="PROSITE" id="PS50041"/>
    </source>
</evidence>
<dbReference type="EMBL" id="JAHFZB010000005">
    <property type="protein sequence ID" value="KAK6489457.1"/>
    <property type="molecule type" value="Genomic_DNA"/>
</dbReference>
<keyword evidence="3" id="KW-1015">Disulfide bond</keyword>
<evidence type="ECO:0000256" key="1">
    <source>
        <dbReference type="ARBA" id="ARBA00022837"/>
    </source>
</evidence>
<evidence type="ECO:0000313" key="6">
    <source>
        <dbReference type="EMBL" id="KAK6489457.1"/>
    </source>
</evidence>
<keyword evidence="1" id="KW-0106">Calcium</keyword>
<sequence length="338" mass="36319">MLPQEPARKKTNTQKDNTYKKYFAKSPKMPMNKILRIVVTLLVLEIRLGYMEDPKKLNQCSGYPGIPGSPGNNGLPGRDGREGRDGKEGERGEKGEAGVQGPPGNDGLVGQMGQKGDKAEPGPRGEHGVRGPPGKAGPFGLMGQKGDKGESGPQGTSGESVQGPPGDTGSTGPKGQKGDQGDPGPRGASVELRRIVELEEEIKKLKDSYSNLEKRFIFTLWSRSGNTFFGTMKVSATFEDGLKFCTGVGGQIATPRNQAENDGLRDIAKQVGNVFIGVNDRRREGVFEELNGKPIAFSKWQRGEPNNDKGEEDCVVLVSDGMWNDVQCGTSNIIVCEL</sequence>
<name>A0ABR0ZXB2_HUSHU</name>
<feature type="compositionally biased region" description="Basic and acidic residues" evidence="4">
    <location>
        <begin position="78"/>
        <end position="96"/>
    </location>
</feature>
<dbReference type="PROSITE" id="PS00615">
    <property type="entry name" value="C_TYPE_LECTIN_1"/>
    <property type="match status" value="1"/>
</dbReference>
<evidence type="ECO:0000313" key="7">
    <source>
        <dbReference type="Proteomes" id="UP001369086"/>
    </source>
</evidence>
<dbReference type="SMART" id="SM00034">
    <property type="entry name" value="CLECT"/>
    <property type="match status" value="1"/>
</dbReference>
<feature type="compositionally biased region" description="Basic and acidic residues" evidence="4">
    <location>
        <begin position="115"/>
        <end position="129"/>
    </location>
</feature>
<gene>
    <name evidence="6" type="ORF">HHUSO_G6254</name>
</gene>
<reference evidence="6 7" key="1">
    <citation type="submission" date="2021-05" db="EMBL/GenBank/DDBJ databases">
        <authorList>
            <person name="Zahm M."/>
            <person name="Klopp C."/>
            <person name="Cabau C."/>
            <person name="Kuhl H."/>
            <person name="Suciu R."/>
            <person name="Ciorpac M."/>
            <person name="Holostenco D."/>
            <person name="Gessner J."/>
            <person name="Wuertz S."/>
            <person name="Hohne C."/>
            <person name="Stock M."/>
            <person name="Gislard M."/>
            <person name="Lluch J."/>
            <person name="Milhes M."/>
            <person name="Lampietro C."/>
            <person name="Lopez Roques C."/>
            <person name="Donnadieu C."/>
            <person name="Du K."/>
            <person name="Schartl M."/>
            <person name="Guiguen Y."/>
        </authorList>
    </citation>
    <scope>NUCLEOTIDE SEQUENCE [LARGE SCALE GENOMIC DNA]</scope>
    <source>
        <strain evidence="6">Hh-F2</strain>
        <tissue evidence="6">Blood</tissue>
    </source>
</reference>
<dbReference type="PANTHER" id="PTHR24023">
    <property type="entry name" value="COLLAGEN ALPHA"/>
    <property type="match status" value="1"/>
</dbReference>
<dbReference type="PANTHER" id="PTHR24023:SF1112">
    <property type="entry name" value="COL_CUTICLE_N DOMAIN-CONTAINING PROTEIN-RELATED"/>
    <property type="match status" value="1"/>
</dbReference>
<dbReference type="InterPro" id="IPR001304">
    <property type="entry name" value="C-type_lectin-like"/>
</dbReference>